<dbReference type="InterPro" id="IPR036388">
    <property type="entry name" value="WH-like_DNA-bd_sf"/>
</dbReference>
<dbReference type="Proteomes" id="UP000282529">
    <property type="component" value="Unassembled WGS sequence"/>
</dbReference>
<dbReference type="CDD" id="cd05466">
    <property type="entry name" value="PBP2_LTTR_substrate"/>
    <property type="match status" value="1"/>
</dbReference>
<keyword evidence="4" id="KW-0804">Transcription</keyword>
<keyword evidence="7" id="KW-1185">Reference proteome</keyword>
<dbReference type="Pfam" id="PF03466">
    <property type="entry name" value="LysR_substrate"/>
    <property type="match status" value="1"/>
</dbReference>
<dbReference type="GO" id="GO:0003700">
    <property type="term" value="F:DNA-binding transcription factor activity"/>
    <property type="evidence" value="ECO:0007669"/>
    <property type="project" value="InterPro"/>
</dbReference>
<feature type="domain" description="HTH lysR-type" evidence="5">
    <location>
        <begin position="1"/>
        <end position="58"/>
    </location>
</feature>
<keyword evidence="3" id="KW-0238">DNA-binding</keyword>
<dbReference type="GO" id="GO:0005829">
    <property type="term" value="C:cytosol"/>
    <property type="evidence" value="ECO:0007669"/>
    <property type="project" value="TreeGrafter"/>
</dbReference>
<dbReference type="AlphaFoldDB" id="A0A3N9P685"/>
<evidence type="ECO:0000256" key="1">
    <source>
        <dbReference type="ARBA" id="ARBA00009437"/>
    </source>
</evidence>
<dbReference type="PANTHER" id="PTHR30419">
    <property type="entry name" value="HTH-TYPE TRANSCRIPTIONAL REGULATOR YBHD"/>
    <property type="match status" value="1"/>
</dbReference>
<evidence type="ECO:0000256" key="4">
    <source>
        <dbReference type="ARBA" id="ARBA00023163"/>
    </source>
</evidence>
<evidence type="ECO:0000313" key="7">
    <source>
        <dbReference type="Proteomes" id="UP000282529"/>
    </source>
</evidence>
<dbReference type="EMBL" id="RQPI01000008">
    <property type="protein sequence ID" value="RQW10604.1"/>
    <property type="molecule type" value="Genomic_DNA"/>
</dbReference>
<dbReference type="PRINTS" id="PR00039">
    <property type="entry name" value="HTHLYSR"/>
</dbReference>
<comment type="caution">
    <text evidence="6">The sequence shown here is derived from an EMBL/GenBank/DDBJ whole genome shotgun (WGS) entry which is preliminary data.</text>
</comment>
<keyword evidence="2" id="KW-0805">Transcription regulation</keyword>
<dbReference type="OrthoDB" id="63123at2"/>
<sequence length="290" mass="32121">MSLAKYEIFQAVVELGSLSQAAAELGFTQSAVSHAIASLESEWGFSILSRGRAGVHLTSSGELILPYIREILKGNELLKQQIANINGLEAGTVRIGTFASVSIQWLPRIMSYFAESHPSIEMKLLEGSYEDIEHWIASGAVDFGFLSLPAPKSFEVIPLKKDRMVLIVPEKHPLAAHHEVRFEQIKEEQFILPKKSCDNDARRILKENHVSPNIKFELEDDQAIISMVQNGMGISILPEMVLHQVPSHIRILDLEGDHYRSIGIAAPSLKSMSPAARKIVKYVQAFLSGA</sequence>
<dbReference type="GO" id="GO:0003677">
    <property type="term" value="F:DNA binding"/>
    <property type="evidence" value="ECO:0007669"/>
    <property type="project" value="UniProtKB-KW"/>
</dbReference>
<evidence type="ECO:0000256" key="3">
    <source>
        <dbReference type="ARBA" id="ARBA00023125"/>
    </source>
</evidence>
<organism evidence="6 7">
    <name type="scientific">Paenibacillus rhizophilus</name>
    <dbReference type="NCBI Taxonomy" id="1850366"/>
    <lineage>
        <taxon>Bacteria</taxon>
        <taxon>Bacillati</taxon>
        <taxon>Bacillota</taxon>
        <taxon>Bacilli</taxon>
        <taxon>Bacillales</taxon>
        <taxon>Paenibacillaceae</taxon>
        <taxon>Paenibacillus</taxon>
    </lineage>
</organism>
<accession>A0A3N9P685</accession>
<name>A0A3N9P685_9BACL</name>
<proteinExistence type="inferred from homology"/>
<dbReference type="PROSITE" id="PS50931">
    <property type="entry name" value="HTH_LYSR"/>
    <property type="match status" value="1"/>
</dbReference>
<dbReference type="SUPFAM" id="SSF53850">
    <property type="entry name" value="Periplasmic binding protein-like II"/>
    <property type="match status" value="1"/>
</dbReference>
<dbReference type="Pfam" id="PF00126">
    <property type="entry name" value="HTH_1"/>
    <property type="match status" value="1"/>
</dbReference>
<dbReference type="InterPro" id="IPR000847">
    <property type="entry name" value="LysR_HTH_N"/>
</dbReference>
<dbReference type="InterPro" id="IPR036390">
    <property type="entry name" value="WH_DNA-bd_sf"/>
</dbReference>
<dbReference type="RefSeq" id="WP_124696353.1">
    <property type="nucleotide sequence ID" value="NZ_JBHUFE010000010.1"/>
</dbReference>
<dbReference type="InterPro" id="IPR050950">
    <property type="entry name" value="HTH-type_LysR_regulators"/>
</dbReference>
<dbReference type="InterPro" id="IPR005119">
    <property type="entry name" value="LysR_subst-bd"/>
</dbReference>
<reference evidence="6 7" key="1">
    <citation type="submission" date="2018-11" db="EMBL/GenBank/DDBJ databases">
        <title>Genome sequence of strain 7197.</title>
        <authorList>
            <person name="Gao J."/>
            <person name="Sun J."/>
        </authorList>
    </citation>
    <scope>NUCLEOTIDE SEQUENCE [LARGE SCALE GENOMIC DNA]</scope>
    <source>
        <strain evidence="6 7">7197</strain>
    </source>
</reference>
<gene>
    <name evidence="6" type="ORF">EH198_15205</name>
</gene>
<evidence type="ECO:0000259" key="5">
    <source>
        <dbReference type="PROSITE" id="PS50931"/>
    </source>
</evidence>
<dbReference type="PANTHER" id="PTHR30419:SF24">
    <property type="entry name" value="HTH-TYPE TRANSCRIPTIONAL REGULATOR CZCR"/>
    <property type="match status" value="1"/>
</dbReference>
<dbReference type="SUPFAM" id="SSF46785">
    <property type="entry name" value="Winged helix' DNA-binding domain"/>
    <property type="match status" value="1"/>
</dbReference>
<dbReference type="Gene3D" id="1.10.10.10">
    <property type="entry name" value="Winged helix-like DNA-binding domain superfamily/Winged helix DNA-binding domain"/>
    <property type="match status" value="1"/>
</dbReference>
<comment type="similarity">
    <text evidence="1">Belongs to the LysR transcriptional regulatory family.</text>
</comment>
<dbReference type="Gene3D" id="3.40.190.290">
    <property type="match status" value="1"/>
</dbReference>
<evidence type="ECO:0000313" key="6">
    <source>
        <dbReference type="EMBL" id="RQW10604.1"/>
    </source>
</evidence>
<protein>
    <submittedName>
        <fullName evidence="6">LysR family transcriptional regulator</fullName>
    </submittedName>
</protein>
<evidence type="ECO:0000256" key="2">
    <source>
        <dbReference type="ARBA" id="ARBA00023015"/>
    </source>
</evidence>